<keyword evidence="2" id="KW-1185">Reference proteome</keyword>
<dbReference type="EMBL" id="JOJP01000001">
    <property type="protein sequence ID" value="KEI72596.1"/>
    <property type="molecule type" value="Genomic_DNA"/>
</dbReference>
<protein>
    <submittedName>
        <fullName evidence="1">Uncharacterized protein</fullName>
    </submittedName>
</protein>
<reference evidence="1 2" key="1">
    <citation type="submission" date="2014-06" db="EMBL/GenBank/DDBJ databases">
        <title>Whole Genome Sequences of Three Symbiotic Endozoicomonas Bacteria.</title>
        <authorList>
            <person name="Neave M.J."/>
            <person name="Apprill A."/>
            <person name="Voolstra C.R."/>
        </authorList>
    </citation>
    <scope>NUCLEOTIDE SEQUENCE [LARGE SCALE GENOMIC DNA]</scope>
    <source>
        <strain evidence="1 2">DSM 22380</strain>
    </source>
</reference>
<evidence type="ECO:0000313" key="2">
    <source>
        <dbReference type="Proteomes" id="UP000027997"/>
    </source>
</evidence>
<dbReference type="Proteomes" id="UP000027997">
    <property type="component" value="Unassembled WGS sequence"/>
</dbReference>
<organism evidence="1 2">
    <name type="scientific">Endozoicomonas elysicola</name>
    <dbReference type="NCBI Taxonomy" id="305900"/>
    <lineage>
        <taxon>Bacteria</taxon>
        <taxon>Pseudomonadati</taxon>
        <taxon>Pseudomonadota</taxon>
        <taxon>Gammaproteobacteria</taxon>
        <taxon>Oceanospirillales</taxon>
        <taxon>Endozoicomonadaceae</taxon>
        <taxon>Endozoicomonas</taxon>
    </lineage>
</organism>
<proteinExistence type="predicted"/>
<sequence>MKNGDRCHGIFTPVFKGNYPQCLQAIAGKRVEWRYMGESTMPPVGTGLFMAITDNKALHDQKYWVYEDAIDFESHD</sequence>
<gene>
    <name evidence="1" type="ORF">GV64_19335</name>
</gene>
<dbReference type="RefSeq" id="WP_020584964.1">
    <property type="nucleotide sequence ID" value="NZ_JOJP01000001.1"/>
</dbReference>
<name>A0A081KEM0_9GAMM</name>
<accession>A0A081KEM0</accession>
<dbReference type="AlphaFoldDB" id="A0A081KEM0"/>
<evidence type="ECO:0000313" key="1">
    <source>
        <dbReference type="EMBL" id="KEI72596.1"/>
    </source>
</evidence>
<comment type="caution">
    <text evidence="1">The sequence shown here is derived from an EMBL/GenBank/DDBJ whole genome shotgun (WGS) entry which is preliminary data.</text>
</comment>